<sequence length="276" mass="29292">MRCRKVKMPPRRARGPEGQRGTDGRPGPRCPKELRRSHPDPVVPTLAPRTGPTRARRLEGLSRPYSKGTAWKRAAGGRGERGRRRPPQRKLRPHARGPCSSPAPRQPAPPSHSPVPGPARPAQPRRSSEAAAAQEPERGRRGGAPLPAGARRRAAPLWPSRSRALREAGPTPSPRALRPARQAPGPGRAAALTASLRACAAHLKGPPGGRGGDEVRVGAGDRAAWPRRTPGLGGTTRLQPRGWPDGPRPLQAAPRRGRSLPGGGPPLPKRASDSTL</sequence>
<organism evidence="1 2">
    <name type="scientific">Camelus bactrianus</name>
    <name type="common">Bactrian camel</name>
    <dbReference type="NCBI Taxonomy" id="9837"/>
    <lineage>
        <taxon>Eukaryota</taxon>
        <taxon>Metazoa</taxon>
        <taxon>Chordata</taxon>
        <taxon>Craniata</taxon>
        <taxon>Vertebrata</taxon>
        <taxon>Euteleostomi</taxon>
        <taxon>Mammalia</taxon>
        <taxon>Eutheria</taxon>
        <taxon>Laurasiatheria</taxon>
        <taxon>Artiodactyla</taxon>
        <taxon>Tylopoda</taxon>
        <taxon>Camelidae</taxon>
        <taxon>Camelus</taxon>
    </lineage>
</organism>
<keyword evidence="1" id="KW-1185">Reference proteome</keyword>
<proteinExistence type="predicted"/>
<reference evidence="2" key="1">
    <citation type="submission" date="2025-08" db="UniProtKB">
        <authorList>
            <consortium name="RefSeq"/>
        </authorList>
    </citation>
    <scope>IDENTIFICATION</scope>
    <source>
        <tissue evidence="2">Blood</tissue>
    </source>
</reference>
<gene>
    <name evidence="2" type="primary">LOC105063313</name>
</gene>
<name>A0AC58QYP8_CAMBA</name>
<evidence type="ECO:0000313" key="1">
    <source>
        <dbReference type="Proteomes" id="UP001732780"/>
    </source>
</evidence>
<dbReference type="RefSeq" id="XP_074227411.1">
    <property type="nucleotide sequence ID" value="XM_074371310.1"/>
</dbReference>
<protein>
    <submittedName>
        <fullName evidence="2">Uncharacterized protein LOC105063313</fullName>
    </submittedName>
</protein>
<accession>A0AC58QYP8</accession>
<evidence type="ECO:0000313" key="2">
    <source>
        <dbReference type="RefSeq" id="XP_074227411.1"/>
    </source>
</evidence>
<dbReference type="Proteomes" id="UP001732780">
    <property type="component" value="Chromosome 1"/>
</dbReference>